<dbReference type="OrthoDB" id="8062037at2759"/>
<feature type="domain" description="TPM" evidence="3">
    <location>
        <begin position="154"/>
        <end position="281"/>
    </location>
</feature>
<dbReference type="EMBL" id="CAMXCT010006090">
    <property type="protein sequence ID" value="CAI4013910.1"/>
    <property type="molecule type" value="Genomic_DNA"/>
</dbReference>
<keyword evidence="2" id="KW-0812">Transmembrane</keyword>
<evidence type="ECO:0000313" key="7">
    <source>
        <dbReference type="Proteomes" id="UP001152797"/>
    </source>
</evidence>
<reference evidence="5" key="2">
    <citation type="submission" date="2024-04" db="EMBL/GenBank/DDBJ databases">
        <authorList>
            <person name="Chen Y."/>
            <person name="Shah S."/>
            <person name="Dougan E. K."/>
            <person name="Thang M."/>
            <person name="Chan C."/>
        </authorList>
    </citation>
    <scope>NUCLEOTIDE SEQUENCE [LARGE SCALE GENOMIC DNA]</scope>
</reference>
<feature type="compositionally biased region" description="Gly residues" evidence="1">
    <location>
        <begin position="490"/>
        <end position="504"/>
    </location>
</feature>
<keyword evidence="7" id="KW-1185">Reference proteome</keyword>
<dbReference type="Pfam" id="PF04536">
    <property type="entry name" value="TPM_phosphatase"/>
    <property type="match status" value="1"/>
</dbReference>
<proteinExistence type="predicted"/>
<dbReference type="Gene3D" id="3.10.310.50">
    <property type="match status" value="1"/>
</dbReference>
<evidence type="ECO:0000256" key="1">
    <source>
        <dbReference type="SAM" id="MobiDB-lite"/>
    </source>
</evidence>
<dbReference type="InterPro" id="IPR007621">
    <property type="entry name" value="TPM_dom"/>
</dbReference>
<comment type="caution">
    <text evidence="4">The sequence shown here is derived from an EMBL/GenBank/DDBJ whole genome shotgun (WGS) entry which is preliminary data.</text>
</comment>
<evidence type="ECO:0000313" key="6">
    <source>
        <dbReference type="EMBL" id="CAL4801222.1"/>
    </source>
</evidence>
<dbReference type="EMBL" id="CAMXCT020006090">
    <property type="protein sequence ID" value="CAL1167285.1"/>
    <property type="molecule type" value="Genomic_DNA"/>
</dbReference>
<evidence type="ECO:0000313" key="5">
    <source>
        <dbReference type="EMBL" id="CAL1167285.1"/>
    </source>
</evidence>
<dbReference type="PANTHER" id="PTHR30373">
    <property type="entry name" value="UPF0603 PROTEIN YGCG"/>
    <property type="match status" value="1"/>
</dbReference>
<name>A0A9P1DPC2_9DINO</name>
<keyword evidence="2" id="KW-0472">Membrane</keyword>
<dbReference type="PANTHER" id="PTHR30373:SF2">
    <property type="entry name" value="UPF0603 PROTEIN YGCG"/>
    <property type="match status" value="1"/>
</dbReference>
<protein>
    <submittedName>
        <fullName evidence="6">UPF0603 protein YgcG</fullName>
    </submittedName>
</protein>
<evidence type="ECO:0000259" key="3">
    <source>
        <dbReference type="Pfam" id="PF04536"/>
    </source>
</evidence>
<feature type="region of interest" description="Disordered" evidence="1">
    <location>
        <begin position="30"/>
        <end position="59"/>
    </location>
</feature>
<dbReference type="Proteomes" id="UP001152797">
    <property type="component" value="Unassembled WGS sequence"/>
</dbReference>
<feature type="transmembrane region" description="Helical" evidence="2">
    <location>
        <begin position="74"/>
        <end position="94"/>
    </location>
</feature>
<reference evidence="4" key="1">
    <citation type="submission" date="2022-10" db="EMBL/GenBank/DDBJ databases">
        <authorList>
            <person name="Chen Y."/>
            <person name="Dougan E. K."/>
            <person name="Chan C."/>
            <person name="Rhodes N."/>
            <person name="Thang M."/>
        </authorList>
    </citation>
    <scope>NUCLEOTIDE SEQUENCE</scope>
</reference>
<gene>
    <name evidence="4" type="ORF">C1SCF055_LOCUS38849</name>
</gene>
<keyword evidence="2" id="KW-1133">Transmembrane helix</keyword>
<dbReference type="AlphaFoldDB" id="A0A9P1DPC2"/>
<organism evidence="4">
    <name type="scientific">Cladocopium goreaui</name>
    <dbReference type="NCBI Taxonomy" id="2562237"/>
    <lineage>
        <taxon>Eukaryota</taxon>
        <taxon>Sar</taxon>
        <taxon>Alveolata</taxon>
        <taxon>Dinophyceae</taxon>
        <taxon>Suessiales</taxon>
        <taxon>Symbiodiniaceae</taxon>
        <taxon>Cladocopium</taxon>
    </lineage>
</organism>
<dbReference type="EMBL" id="CAMXCT030006090">
    <property type="protein sequence ID" value="CAL4801222.1"/>
    <property type="molecule type" value="Genomic_DNA"/>
</dbReference>
<evidence type="ECO:0000256" key="2">
    <source>
        <dbReference type="SAM" id="Phobius"/>
    </source>
</evidence>
<evidence type="ECO:0000313" key="4">
    <source>
        <dbReference type="EMBL" id="CAI4013910.1"/>
    </source>
</evidence>
<sequence length="504" mass="55583">MPPAMHLCAPSLPATPHMCRVWHHPGLRRLGPSKRSKLRAETGGRVAGPRSRGRGANPMDWTKESRLARWRRRAAATGLALLVLLGAVGGTMSGHKAKMLQNRMESGQIEYVYKSDTAFRQAERMVRSQGATILNHRLSSPSEVPSPWASRSWVSDTAGVLSPTAIRQINALATDIQRKTGAEVVVVTLPGVRGAEKDRREVKRFATRLFNSWGLGDRRKNNGVLLLVSTGDRQVEVEIGRGLNQVFNREEWLQHMIRGRMTPCLRQNRYSEGITEGVAACCQKLSESDREVSSPQSWRHRATALWTGSALSTLGLAALLGHGRARRPPRCGCGARMGRLRPAEMQELEEGQQAEMQLGSVKHILCGCGRPGCQKLWASPGVRTFDGPQRLGGAVRRSREVILTPSEVQEAARDRKALGILSELQLFSRFQACQACGYRTAMTRTTLLQPPTQWSTGYRERCTECFFCLAEFTDWEILPMIPQPRSSSDGFGGDSSGGGSGDDF</sequence>
<feature type="region of interest" description="Disordered" evidence="1">
    <location>
        <begin position="483"/>
        <end position="504"/>
    </location>
</feature>
<accession>A0A9P1DPC2</accession>